<proteinExistence type="predicted"/>
<sequence length="139" mass="14779">MSPAASRRPPLLLGARAVALVIVTIMTVYFLVTDAVRSDNPFLVPDLVLSATLLVSALLPQRLAPVALIFSFGWAAGVYTTSMCTHIINGRFPVDHVFLLIFCVGVPLLLARDLVRPRVAGASEPADRPSTVAESAVLA</sequence>
<keyword evidence="3" id="KW-1185">Reference proteome</keyword>
<dbReference type="EMBL" id="FRCS01000021">
    <property type="protein sequence ID" value="SHN47199.1"/>
    <property type="molecule type" value="Genomic_DNA"/>
</dbReference>
<organism evidence="2 3">
    <name type="scientific">Cryptosporangium aurantiacum</name>
    <dbReference type="NCBI Taxonomy" id="134849"/>
    <lineage>
        <taxon>Bacteria</taxon>
        <taxon>Bacillati</taxon>
        <taxon>Actinomycetota</taxon>
        <taxon>Actinomycetes</taxon>
        <taxon>Cryptosporangiales</taxon>
        <taxon>Cryptosporangiaceae</taxon>
        <taxon>Cryptosporangium</taxon>
    </lineage>
</organism>
<dbReference type="STRING" id="134849.SAMN05443668_12147"/>
<evidence type="ECO:0000313" key="2">
    <source>
        <dbReference type="EMBL" id="SHN47199.1"/>
    </source>
</evidence>
<keyword evidence="1" id="KW-0812">Transmembrane</keyword>
<feature type="transmembrane region" description="Helical" evidence="1">
    <location>
        <begin position="66"/>
        <end position="88"/>
    </location>
</feature>
<gene>
    <name evidence="2" type="ORF">SAMN05443668_12147</name>
</gene>
<accession>A0A1M7RLY3</accession>
<dbReference type="OrthoDB" id="4557591at2"/>
<dbReference type="RefSeq" id="WP_073264820.1">
    <property type="nucleotide sequence ID" value="NZ_FRCS01000021.1"/>
</dbReference>
<keyword evidence="1" id="KW-0472">Membrane</keyword>
<dbReference type="AlphaFoldDB" id="A0A1M7RLY3"/>
<protein>
    <submittedName>
        <fullName evidence="2">Uncharacterized protein</fullName>
    </submittedName>
</protein>
<feature type="transmembrane region" description="Helical" evidence="1">
    <location>
        <begin position="94"/>
        <end position="111"/>
    </location>
</feature>
<keyword evidence="1" id="KW-1133">Transmembrane helix</keyword>
<dbReference type="Proteomes" id="UP000184440">
    <property type="component" value="Unassembled WGS sequence"/>
</dbReference>
<name>A0A1M7RLY3_9ACTN</name>
<evidence type="ECO:0000313" key="3">
    <source>
        <dbReference type="Proteomes" id="UP000184440"/>
    </source>
</evidence>
<evidence type="ECO:0000256" key="1">
    <source>
        <dbReference type="SAM" id="Phobius"/>
    </source>
</evidence>
<reference evidence="2 3" key="1">
    <citation type="submission" date="2016-11" db="EMBL/GenBank/DDBJ databases">
        <authorList>
            <person name="Jaros S."/>
            <person name="Januszkiewicz K."/>
            <person name="Wedrychowicz H."/>
        </authorList>
    </citation>
    <scope>NUCLEOTIDE SEQUENCE [LARGE SCALE GENOMIC DNA]</scope>
    <source>
        <strain evidence="2 3">DSM 46144</strain>
    </source>
</reference>
<feature type="transmembrane region" description="Helical" evidence="1">
    <location>
        <begin position="42"/>
        <end position="59"/>
    </location>
</feature>
<feature type="transmembrane region" description="Helical" evidence="1">
    <location>
        <begin position="12"/>
        <end position="30"/>
    </location>
</feature>